<dbReference type="SMART" id="SM00893">
    <property type="entry name" value="ETF"/>
    <property type="match status" value="1"/>
</dbReference>
<dbReference type="EMBL" id="JAGGLJ010000019">
    <property type="protein sequence ID" value="MBP2026052.1"/>
    <property type="molecule type" value="Genomic_DNA"/>
</dbReference>
<keyword evidence="4" id="KW-1185">Reference proteome</keyword>
<feature type="domain" description="Electron transfer flavoprotein alpha/beta-subunit N-terminal" evidence="2">
    <location>
        <begin position="12"/>
        <end position="206"/>
    </location>
</feature>
<dbReference type="InterPro" id="IPR014729">
    <property type="entry name" value="Rossmann-like_a/b/a_fold"/>
</dbReference>
<dbReference type="InterPro" id="IPR012255">
    <property type="entry name" value="ETF_b"/>
</dbReference>
<evidence type="ECO:0000256" key="1">
    <source>
        <dbReference type="ARBA" id="ARBA00042002"/>
    </source>
</evidence>
<dbReference type="Pfam" id="PF01012">
    <property type="entry name" value="ETF"/>
    <property type="match status" value="1"/>
</dbReference>
<reference evidence="3 4" key="1">
    <citation type="submission" date="2021-03" db="EMBL/GenBank/DDBJ databases">
        <title>Genomic Encyclopedia of Type Strains, Phase IV (KMG-IV): sequencing the most valuable type-strain genomes for metagenomic binning, comparative biology and taxonomic classification.</title>
        <authorList>
            <person name="Goeker M."/>
        </authorList>
    </citation>
    <scope>NUCLEOTIDE SEQUENCE [LARGE SCALE GENOMIC DNA]</scope>
    <source>
        <strain evidence="3 4">DSM 27563</strain>
    </source>
</reference>
<dbReference type="Gene3D" id="3.40.50.620">
    <property type="entry name" value="HUPs"/>
    <property type="match status" value="1"/>
</dbReference>
<gene>
    <name evidence="3" type="ORF">J2Z71_001607</name>
</gene>
<name>A0ABS4KE58_9FIRM</name>
<dbReference type="PANTHER" id="PTHR21294">
    <property type="entry name" value="ELECTRON TRANSFER FLAVOPROTEIN BETA-SUBUNIT"/>
    <property type="match status" value="1"/>
</dbReference>
<dbReference type="RefSeq" id="WP_210061906.1">
    <property type="nucleotide sequence ID" value="NZ_JAGGLJ010000019.1"/>
</dbReference>
<evidence type="ECO:0000313" key="3">
    <source>
        <dbReference type="EMBL" id="MBP2026052.1"/>
    </source>
</evidence>
<dbReference type="SUPFAM" id="SSF52402">
    <property type="entry name" value="Adenine nucleotide alpha hydrolases-like"/>
    <property type="match status" value="1"/>
</dbReference>
<accession>A0ABS4KE58</accession>
<dbReference type="PANTHER" id="PTHR21294:SF17">
    <property type="entry name" value="PROTEIN FIXA"/>
    <property type="match status" value="1"/>
</dbReference>
<comment type="caution">
    <text evidence="3">The sequence shown here is derived from an EMBL/GenBank/DDBJ whole genome shotgun (WGS) entry which is preliminary data.</text>
</comment>
<evidence type="ECO:0000259" key="2">
    <source>
        <dbReference type="SMART" id="SM00893"/>
    </source>
</evidence>
<protein>
    <recommendedName>
        <fullName evidence="1">Electron transfer flavoprotein small subunit</fullName>
    </recommendedName>
</protein>
<dbReference type="InterPro" id="IPR014730">
    <property type="entry name" value="ETF_a/b_N"/>
</dbReference>
<sequence length="255" mass="28835">MNIIVVLRNLYNNADIFDDEEYLGKSDRNIISEALIAKDKVGGKVSVLLLAEDVKNSDQTLKSALSLGVDDAYHLAIDDFDFSDYHTSAKLIAKSIEENFSDFDLVLFGRLAYDGDAVNISTLVSEYLNIPRIVYSKEFEAFEESIISKKYITIEEAYTLEVKTPLVLQSMREKGLVRHPKVSDIMRAYNDVEVVKLNAKEILENNIIQKDKNSIELIKNFSPESNLDKELKILNGVSDIESSENLIEVLRNLGF</sequence>
<dbReference type="Proteomes" id="UP001519306">
    <property type="component" value="Unassembled WGS sequence"/>
</dbReference>
<organism evidence="3 4">
    <name type="scientific">Peptoniphilus stercorisuis</name>
    <dbReference type="NCBI Taxonomy" id="1436965"/>
    <lineage>
        <taxon>Bacteria</taxon>
        <taxon>Bacillati</taxon>
        <taxon>Bacillota</taxon>
        <taxon>Tissierellia</taxon>
        <taxon>Tissierellales</taxon>
        <taxon>Peptoniphilaceae</taxon>
        <taxon>Peptoniphilus</taxon>
    </lineage>
</organism>
<evidence type="ECO:0000313" key="4">
    <source>
        <dbReference type="Proteomes" id="UP001519306"/>
    </source>
</evidence>
<proteinExistence type="predicted"/>